<dbReference type="PATRIC" id="fig|1391654.3.peg.832"/>
<evidence type="ECO:0000256" key="1">
    <source>
        <dbReference type="ARBA" id="ARBA00004167"/>
    </source>
</evidence>
<keyword evidence="8" id="KW-1185">Reference proteome</keyword>
<dbReference type="GO" id="GO:0006508">
    <property type="term" value="P:proteolysis"/>
    <property type="evidence" value="ECO:0007669"/>
    <property type="project" value="UniProtKB-KW"/>
</dbReference>
<keyword evidence="4 6" id="KW-0472">Membrane</keyword>
<keyword evidence="7" id="KW-0645">Protease</keyword>
<dbReference type="GO" id="GO:0008237">
    <property type="term" value="F:metallopeptidase activity"/>
    <property type="evidence" value="ECO:0007669"/>
    <property type="project" value="UniProtKB-KW"/>
</dbReference>
<dbReference type="Proteomes" id="UP000064967">
    <property type="component" value="Chromosome"/>
</dbReference>
<dbReference type="InterPro" id="IPR007343">
    <property type="entry name" value="Uncharacterised_pept_Zn_put"/>
</dbReference>
<evidence type="ECO:0000256" key="2">
    <source>
        <dbReference type="ARBA" id="ARBA00022692"/>
    </source>
</evidence>
<evidence type="ECO:0000256" key="3">
    <source>
        <dbReference type="ARBA" id="ARBA00022989"/>
    </source>
</evidence>
<evidence type="ECO:0000313" key="8">
    <source>
        <dbReference type="Proteomes" id="UP000064967"/>
    </source>
</evidence>
<keyword evidence="2 6" id="KW-0812">Transmembrane</keyword>
<accession>A0A0K1PKV7</accession>
<feature type="transmembrane region" description="Helical" evidence="6">
    <location>
        <begin position="20"/>
        <end position="38"/>
    </location>
</feature>
<keyword evidence="7" id="KW-0482">Metalloprotease</keyword>
<protein>
    <submittedName>
        <fullName evidence="7">YpfJ protein, zinc metalloprotease superfamily</fullName>
    </submittedName>
</protein>
<feature type="compositionally biased region" description="Basic and acidic residues" evidence="5">
    <location>
        <begin position="1"/>
        <end position="17"/>
    </location>
</feature>
<dbReference type="GO" id="GO:0016020">
    <property type="term" value="C:membrane"/>
    <property type="evidence" value="ECO:0007669"/>
    <property type="project" value="UniProtKB-SubCell"/>
</dbReference>
<dbReference type="KEGG" id="llu:AKJ09_00821"/>
<dbReference type="SUPFAM" id="SSF55486">
    <property type="entry name" value="Metalloproteases ('zincins'), catalytic domain"/>
    <property type="match status" value="1"/>
</dbReference>
<gene>
    <name evidence="7" type="ORF">AKJ09_00821</name>
</gene>
<sequence>MRWDEGHESPDVIDRRGQGAGGGGGLGGGLLALLPFLMRSRGGRIIALLLLGFLVLSSLFGGLRRSLTGETGAHPGTQGTDEQMHFVSFVLDDAQNTWRDIFARNGATYRNAKLVLFTDATNTACGYGQAATGPFYCPVDERVYIDLGFYDELARRFGAKGDFAQAYVVAHELGHHVQNQLGITKRVEGLRRADQTGAESASVRLELQADCFAGIWAHSTEQRQLLERGDIDEAIGAASAVGDDRIQRKSSGRVNPETFTHGTAEQRARWFKRGYDSGQVGACDTFGSDVL</sequence>
<evidence type="ECO:0000313" key="7">
    <source>
        <dbReference type="EMBL" id="AKU94157.1"/>
    </source>
</evidence>
<name>A0A0K1PKV7_9BACT</name>
<evidence type="ECO:0000256" key="5">
    <source>
        <dbReference type="SAM" id="MobiDB-lite"/>
    </source>
</evidence>
<evidence type="ECO:0000256" key="4">
    <source>
        <dbReference type="ARBA" id="ARBA00023136"/>
    </source>
</evidence>
<keyword evidence="3 6" id="KW-1133">Transmembrane helix</keyword>
<dbReference type="PANTHER" id="PTHR30168:SF0">
    <property type="entry name" value="INNER MEMBRANE PROTEIN"/>
    <property type="match status" value="1"/>
</dbReference>
<keyword evidence="7" id="KW-0378">Hydrolase</keyword>
<feature type="transmembrane region" description="Helical" evidence="6">
    <location>
        <begin position="45"/>
        <end position="63"/>
    </location>
</feature>
<dbReference type="EMBL" id="CP012333">
    <property type="protein sequence ID" value="AKU94157.1"/>
    <property type="molecule type" value="Genomic_DNA"/>
</dbReference>
<dbReference type="RefSeq" id="WP_146645797.1">
    <property type="nucleotide sequence ID" value="NZ_CP012333.1"/>
</dbReference>
<dbReference type="AlphaFoldDB" id="A0A0K1PKV7"/>
<organism evidence="7 8">
    <name type="scientific">Labilithrix luteola</name>
    <dbReference type="NCBI Taxonomy" id="1391654"/>
    <lineage>
        <taxon>Bacteria</taxon>
        <taxon>Pseudomonadati</taxon>
        <taxon>Myxococcota</taxon>
        <taxon>Polyangia</taxon>
        <taxon>Polyangiales</taxon>
        <taxon>Labilitrichaceae</taxon>
        <taxon>Labilithrix</taxon>
    </lineage>
</organism>
<reference evidence="7 8" key="1">
    <citation type="submission" date="2015-08" db="EMBL/GenBank/DDBJ databases">
        <authorList>
            <person name="Babu N.S."/>
            <person name="Beckwith C.J."/>
            <person name="Beseler K.G."/>
            <person name="Brison A."/>
            <person name="Carone J.V."/>
            <person name="Caskin T.P."/>
            <person name="Diamond M."/>
            <person name="Durham M.E."/>
            <person name="Foxe J.M."/>
            <person name="Go M."/>
            <person name="Henderson B.A."/>
            <person name="Jones I.B."/>
            <person name="McGettigan J.A."/>
            <person name="Micheletti S.J."/>
            <person name="Nasrallah M.E."/>
            <person name="Ortiz D."/>
            <person name="Piller C.R."/>
            <person name="Privatt S.R."/>
            <person name="Schneider S.L."/>
            <person name="Sharp S."/>
            <person name="Smith T.C."/>
            <person name="Stanton J.D."/>
            <person name="Ullery H.E."/>
            <person name="Wilson R.J."/>
            <person name="Serrano M.G."/>
            <person name="Buck G."/>
            <person name="Lee V."/>
            <person name="Wang Y."/>
            <person name="Carvalho R."/>
            <person name="Voegtly L."/>
            <person name="Shi R."/>
            <person name="Duckworth R."/>
            <person name="Johnson A."/>
            <person name="Loviza R."/>
            <person name="Walstead R."/>
            <person name="Shah Z."/>
            <person name="Kiflezghi M."/>
            <person name="Wade K."/>
            <person name="Ball S.L."/>
            <person name="Bradley K.W."/>
            <person name="Asai D.J."/>
            <person name="Bowman C.A."/>
            <person name="Russell D.A."/>
            <person name="Pope W.H."/>
            <person name="Jacobs-Sera D."/>
            <person name="Hendrix R.W."/>
            <person name="Hatfull G.F."/>
        </authorList>
    </citation>
    <scope>NUCLEOTIDE SEQUENCE [LARGE SCALE GENOMIC DNA]</scope>
    <source>
        <strain evidence="7 8">DSM 27648</strain>
    </source>
</reference>
<dbReference type="Pfam" id="PF04228">
    <property type="entry name" value="Zn_peptidase"/>
    <property type="match status" value="1"/>
</dbReference>
<dbReference type="PANTHER" id="PTHR30168">
    <property type="entry name" value="PUTATIVE MEMBRANE PROTEIN YPFJ"/>
    <property type="match status" value="1"/>
</dbReference>
<comment type="subcellular location">
    <subcellularLocation>
        <location evidence="1">Membrane</location>
        <topology evidence="1">Single-pass membrane protein</topology>
    </subcellularLocation>
</comment>
<evidence type="ECO:0000256" key="6">
    <source>
        <dbReference type="SAM" id="Phobius"/>
    </source>
</evidence>
<dbReference type="STRING" id="1391654.AKJ09_00821"/>
<dbReference type="OrthoDB" id="9774900at2"/>
<feature type="region of interest" description="Disordered" evidence="5">
    <location>
        <begin position="1"/>
        <end position="21"/>
    </location>
</feature>
<proteinExistence type="predicted"/>